<protein>
    <submittedName>
        <fullName evidence="1">Uncharacterized protein</fullName>
    </submittedName>
</protein>
<reference evidence="1" key="1">
    <citation type="submission" date="2022-05" db="EMBL/GenBank/DDBJ databases">
        <title>Jatrophihabitans sp. SB3-54 whole genome sequence.</title>
        <authorList>
            <person name="Suh M.K."/>
            <person name="Eom M.K."/>
            <person name="Kim J.S."/>
            <person name="Kim H.S."/>
            <person name="Do H.E."/>
            <person name="Shin Y.K."/>
            <person name="Lee J.-S."/>
        </authorList>
    </citation>
    <scope>NUCLEOTIDE SEQUENCE</scope>
    <source>
        <strain evidence="1">SB3-54</strain>
    </source>
</reference>
<keyword evidence="2" id="KW-1185">Reference proteome</keyword>
<organism evidence="1 2">
    <name type="scientific">Jatrophihabitans cynanchi</name>
    <dbReference type="NCBI Taxonomy" id="2944128"/>
    <lineage>
        <taxon>Bacteria</taxon>
        <taxon>Bacillati</taxon>
        <taxon>Actinomycetota</taxon>
        <taxon>Actinomycetes</taxon>
        <taxon>Jatrophihabitantales</taxon>
        <taxon>Jatrophihabitantaceae</taxon>
        <taxon>Jatrophihabitans</taxon>
    </lineage>
</organism>
<dbReference type="EMBL" id="CP097463">
    <property type="protein sequence ID" value="WAX58517.1"/>
    <property type="molecule type" value="Genomic_DNA"/>
</dbReference>
<evidence type="ECO:0000313" key="2">
    <source>
        <dbReference type="Proteomes" id="UP001164693"/>
    </source>
</evidence>
<dbReference type="RefSeq" id="WP_269445055.1">
    <property type="nucleotide sequence ID" value="NZ_CP097463.1"/>
</dbReference>
<gene>
    <name evidence="1" type="ORF">M6B22_07065</name>
</gene>
<accession>A0ABY7K4Q1</accession>
<proteinExistence type="predicted"/>
<sequence length="113" mass="11659">MTSIDPADRTERAGKISHAAALLDAVARDSEQAVDFDVPLRCGRAAGRLHAVLGFTPAQLPFVGDDVADIGTAIAEATAVLSSLPDDELTDPVLDAILDARAAADALPQQAVQ</sequence>
<name>A0ABY7K4Q1_9ACTN</name>
<dbReference type="Proteomes" id="UP001164693">
    <property type="component" value="Chromosome"/>
</dbReference>
<evidence type="ECO:0000313" key="1">
    <source>
        <dbReference type="EMBL" id="WAX58517.1"/>
    </source>
</evidence>